<evidence type="ECO:0000313" key="3">
    <source>
        <dbReference type="Proteomes" id="UP001054837"/>
    </source>
</evidence>
<accession>A0AAV4UK77</accession>
<organism evidence="2 3">
    <name type="scientific">Caerostris darwini</name>
    <dbReference type="NCBI Taxonomy" id="1538125"/>
    <lineage>
        <taxon>Eukaryota</taxon>
        <taxon>Metazoa</taxon>
        <taxon>Ecdysozoa</taxon>
        <taxon>Arthropoda</taxon>
        <taxon>Chelicerata</taxon>
        <taxon>Arachnida</taxon>
        <taxon>Araneae</taxon>
        <taxon>Araneomorphae</taxon>
        <taxon>Entelegynae</taxon>
        <taxon>Araneoidea</taxon>
        <taxon>Araneidae</taxon>
        <taxon>Caerostris</taxon>
    </lineage>
</organism>
<gene>
    <name evidence="2" type="ORF">CDAR_478121</name>
</gene>
<dbReference type="EMBL" id="BPLQ01011474">
    <property type="protein sequence ID" value="GIY58179.1"/>
    <property type="molecule type" value="Genomic_DNA"/>
</dbReference>
<feature type="compositionally biased region" description="Polar residues" evidence="1">
    <location>
        <begin position="127"/>
        <end position="144"/>
    </location>
</feature>
<sequence length="160" mass="18646">MIHQRLLSPEMQIRNQIRKKISAEKWCAFGRRINATPILRFMRVPFSENSETHGEAALCLSGKNPRHFSAEKLRKEKWSTLRLKKHWYEKIFICEEIEMTPKKRISIKLRDPRLSSENEKPSLFRNDPSTASSSRNADPLSNPQKGFRLRNGAHLSGESM</sequence>
<comment type="caution">
    <text evidence="2">The sequence shown here is derived from an EMBL/GenBank/DDBJ whole genome shotgun (WGS) entry which is preliminary data.</text>
</comment>
<reference evidence="2 3" key="1">
    <citation type="submission" date="2021-06" db="EMBL/GenBank/DDBJ databases">
        <title>Caerostris darwini draft genome.</title>
        <authorList>
            <person name="Kono N."/>
            <person name="Arakawa K."/>
        </authorList>
    </citation>
    <scope>NUCLEOTIDE SEQUENCE [LARGE SCALE GENOMIC DNA]</scope>
</reference>
<dbReference type="Proteomes" id="UP001054837">
    <property type="component" value="Unassembled WGS sequence"/>
</dbReference>
<name>A0AAV4UK77_9ARAC</name>
<protein>
    <submittedName>
        <fullName evidence="2">Uncharacterized protein</fullName>
    </submittedName>
</protein>
<evidence type="ECO:0000313" key="2">
    <source>
        <dbReference type="EMBL" id="GIY58179.1"/>
    </source>
</evidence>
<feature type="region of interest" description="Disordered" evidence="1">
    <location>
        <begin position="111"/>
        <end position="160"/>
    </location>
</feature>
<dbReference type="AlphaFoldDB" id="A0AAV4UK77"/>
<feature type="compositionally biased region" description="Basic and acidic residues" evidence="1">
    <location>
        <begin position="111"/>
        <end position="122"/>
    </location>
</feature>
<proteinExistence type="predicted"/>
<evidence type="ECO:0000256" key="1">
    <source>
        <dbReference type="SAM" id="MobiDB-lite"/>
    </source>
</evidence>
<keyword evidence="3" id="KW-1185">Reference proteome</keyword>